<dbReference type="PROSITE" id="PS00761">
    <property type="entry name" value="SPASE_I_3"/>
    <property type="match status" value="1"/>
</dbReference>
<accession>A0A0F4LLD0</accession>
<dbReference type="GO" id="GO:0004252">
    <property type="term" value="F:serine-type endopeptidase activity"/>
    <property type="evidence" value="ECO:0007669"/>
    <property type="project" value="InterPro"/>
</dbReference>
<keyword evidence="10" id="KW-1185">Reference proteome</keyword>
<evidence type="ECO:0000313" key="9">
    <source>
        <dbReference type="EMBL" id="KJY59647.1"/>
    </source>
</evidence>
<dbReference type="RefSeq" id="WP_046308296.1">
    <property type="nucleotide sequence ID" value="NZ_KQ034005.1"/>
</dbReference>
<evidence type="ECO:0000256" key="1">
    <source>
        <dbReference type="ARBA" id="ARBA00000677"/>
    </source>
</evidence>
<comment type="catalytic activity">
    <reaction evidence="1 7">
        <text>Cleavage of hydrophobic, N-terminal signal or leader sequences from secreted and periplasmic proteins.</text>
        <dbReference type="EC" id="3.4.21.89"/>
    </reaction>
</comment>
<dbReference type="Proteomes" id="UP000033682">
    <property type="component" value="Unassembled WGS sequence"/>
</dbReference>
<evidence type="ECO:0000313" key="10">
    <source>
        <dbReference type="Proteomes" id="UP000033682"/>
    </source>
</evidence>
<keyword evidence="7" id="KW-0645">Protease</keyword>
<keyword evidence="9" id="KW-0614">Plasmid</keyword>
<dbReference type="GO" id="GO:0009003">
    <property type="term" value="F:signal peptidase activity"/>
    <property type="evidence" value="ECO:0007669"/>
    <property type="project" value="UniProtKB-EC"/>
</dbReference>
<evidence type="ECO:0000259" key="8">
    <source>
        <dbReference type="Pfam" id="PF10502"/>
    </source>
</evidence>
<dbReference type="HOGENOM" id="CLU_028723_5_0_9"/>
<organism evidence="9 10">
    <name type="scientific">Lactobacillus apis</name>
    <dbReference type="NCBI Taxonomy" id="303541"/>
    <lineage>
        <taxon>Bacteria</taxon>
        <taxon>Bacillati</taxon>
        <taxon>Bacillota</taxon>
        <taxon>Bacilli</taxon>
        <taxon>Lactobacillales</taxon>
        <taxon>Lactobacillaceae</taxon>
        <taxon>Lactobacillus</taxon>
    </lineage>
</organism>
<dbReference type="Gene3D" id="2.10.109.10">
    <property type="entry name" value="Umud Fragment, subunit A"/>
    <property type="match status" value="1"/>
</dbReference>
<comment type="similarity">
    <text evidence="3 7">Belongs to the peptidase S26 family.</text>
</comment>
<keyword evidence="7" id="KW-0472">Membrane</keyword>
<dbReference type="PANTHER" id="PTHR43390">
    <property type="entry name" value="SIGNAL PEPTIDASE I"/>
    <property type="match status" value="1"/>
</dbReference>
<evidence type="ECO:0000256" key="2">
    <source>
        <dbReference type="ARBA" id="ARBA00004401"/>
    </source>
</evidence>
<gene>
    <name evidence="9" type="ORF">JF72_14790</name>
</gene>
<dbReference type="PATRIC" id="fig|303541.3.peg.50"/>
<dbReference type="InterPro" id="IPR036286">
    <property type="entry name" value="LexA/Signal_pep-like_sf"/>
</dbReference>
<dbReference type="AlphaFoldDB" id="A0A0F4LLD0"/>
<comment type="caution">
    <text evidence="9">The sequence shown here is derived from an EMBL/GenBank/DDBJ whole genome shotgun (WGS) entry which is preliminary data.</text>
</comment>
<feature type="active site" evidence="6">
    <location>
        <position position="92"/>
    </location>
</feature>
<feature type="active site" evidence="6">
    <location>
        <position position="46"/>
    </location>
</feature>
<dbReference type="GO" id="GO:0005886">
    <property type="term" value="C:plasma membrane"/>
    <property type="evidence" value="ECO:0007669"/>
    <property type="project" value="UniProtKB-SubCell"/>
</dbReference>
<keyword evidence="7" id="KW-0812">Transmembrane</keyword>
<name>A0A0F4LLD0_9LACO</name>
<dbReference type="InterPro" id="IPR000223">
    <property type="entry name" value="Pept_S26A_signal_pept_1"/>
</dbReference>
<dbReference type="CDD" id="cd06530">
    <property type="entry name" value="S26_SPase_I"/>
    <property type="match status" value="1"/>
</dbReference>
<evidence type="ECO:0000256" key="6">
    <source>
        <dbReference type="PIRSR" id="PIRSR600223-1"/>
    </source>
</evidence>
<dbReference type="SUPFAM" id="SSF51306">
    <property type="entry name" value="LexA/Signal peptidase"/>
    <property type="match status" value="1"/>
</dbReference>
<dbReference type="Pfam" id="PF10502">
    <property type="entry name" value="Peptidase_S26"/>
    <property type="match status" value="1"/>
</dbReference>
<dbReference type="PANTHER" id="PTHR43390:SF1">
    <property type="entry name" value="CHLOROPLAST PROCESSING PEPTIDASE"/>
    <property type="match status" value="1"/>
</dbReference>
<keyword evidence="5 7" id="KW-0378">Hydrolase</keyword>
<reference evidence="9 10" key="1">
    <citation type="submission" date="2015-01" db="EMBL/GenBank/DDBJ databases">
        <title>Comparative genomics of the lactic acid bacteria isolated from the honey bee gut.</title>
        <authorList>
            <person name="Ellegaard K.M."/>
            <person name="Tamarit D."/>
            <person name="Javelind E."/>
            <person name="Olofsson T."/>
            <person name="Andersson S.G."/>
            <person name="Vasquez A."/>
        </authorList>
    </citation>
    <scope>NUCLEOTIDE SEQUENCE [LARGE SCALE GENOMIC DNA]</scope>
    <source>
        <strain evidence="9 10">Hma11</strain>
        <plasmid evidence="9">pHma11p1</plasmid>
    </source>
</reference>
<dbReference type="InterPro" id="IPR019758">
    <property type="entry name" value="Pept_S26A_signal_pept_1_CS"/>
</dbReference>
<geneLocation type="plasmid" evidence="9">
    <name>pHma11p1</name>
</geneLocation>
<dbReference type="PRINTS" id="PR00727">
    <property type="entry name" value="LEADERPTASE"/>
</dbReference>
<dbReference type="GO" id="GO:0006465">
    <property type="term" value="P:signal peptide processing"/>
    <property type="evidence" value="ECO:0007669"/>
    <property type="project" value="InterPro"/>
</dbReference>
<comment type="subcellular location">
    <subcellularLocation>
        <location evidence="2">Cell membrane</location>
        <topology evidence="2">Single-pass type II membrane protein</topology>
    </subcellularLocation>
    <subcellularLocation>
        <location evidence="7">Membrane</location>
        <topology evidence="7">Single-pass type II membrane protein</topology>
    </subcellularLocation>
</comment>
<evidence type="ECO:0000256" key="7">
    <source>
        <dbReference type="RuleBase" id="RU362042"/>
    </source>
</evidence>
<protein>
    <recommendedName>
        <fullName evidence="4 7">Signal peptidase I</fullName>
        <ecNumber evidence="4 7">3.4.21.89</ecNumber>
    </recommendedName>
</protein>
<dbReference type="NCBIfam" id="TIGR02227">
    <property type="entry name" value="sigpep_I_bact"/>
    <property type="match status" value="1"/>
</dbReference>
<feature type="domain" description="Peptidase S26" evidence="8">
    <location>
        <begin position="21"/>
        <end position="189"/>
    </location>
</feature>
<evidence type="ECO:0000256" key="5">
    <source>
        <dbReference type="ARBA" id="ARBA00022801"/>
    </source>
</evidence>
<dbReference type="EMBL" id="JXLG01000016">
    <property type="protein sequence ID" value="KJY59647.1"/>
    <property type="molecule type" value="Genomic_DNA"/>
</dbReference>
<keyword evidence="7" id="KW-1133">Transmembrane helix</keyword>
<evidence type="ECO:0000256" key="3">
    <source>
        <dbReference type="ARBA" id="ARBA00009370"/>
    </source>
</evidence>
<proteinExistence type="inferred from homology"/>
<evidence type="ECO:0000256" key="4">
    <source>
        <dbReference type="ARBA" id="ARBA00013208"/>
    </source>
</evidence>
<sequence length="217" mass="24969">METKKIKETSWLKTILKPLTICCFCFLFAYLMFKVVITPTIVSGPSMVPNLVNGERVWAINSNILNIDRGSVIVFDAYEVDPSVGTNKLYVKRVIGLPGDKVTASQGTIYVNDRPIDQRFIPEKQQKATGKWNFKSLSQKHMWPHSASTVVPKDQYFVLGDNRSVSNDSRYFGFVPKNKVKGVVKVFFWTKDTSNQRRYYINKQSKKFWEGEVKNDH</sequence>
<dbReference type="EC" id="3.4.21.89" evidence="4 7"/>
<feature type="transmembrane region" description="Helical" evidence="7">
    <location>
        <begin position="21"/>
        <end position="42"/>
    </location>
</feature>
<dbReference type="InterPro" id="IPR019533">
    <property type="entry name" value="Peptidase_S26"/>
</dbReference>